<reference evidence="1 2" key="1">
    <citation type="submission" date="2017-06" db="EMBL/GenBank/DDBJ databases">
        <authorList>
            <consortium name="Pathogen Informatics"/>
        </authorList>
    </citation>
    <scope>NUCLEOTIDE SEQUENCE [LARGE SCALE GENOMIC DNA]</scope>
    <source>
        <strain evidence="1 2">NCTC13490</strain>
    </source>
</reference>
<dbReference type="AlphaFoldDB" id="A0A239WP54"/>
<evidence type="ECO:0008006" key="3">
    <source>
        <dbReference type="Google" id="ProtNLM"/>
    </source>
</evidence>
<evidence type="ECO:0000313" key="1">
    <source>
        <dbReference type="EMBL" id="SNV36281.1"/>
    </source>
</evidence>
<dbReference type="Proteomes" id="UP000215196">
    <property type="component" value="Chromosome 1"/>
</dbReference>
<protein>
    <recommendedName>
        <fullName evidence="3">PIN domain-containing protein</fullName>
    </recommendedName>
</protein>
<accession>A0A239WP54</accession>
<organism evidence="1 2">
    <name type="scientific">Chryseobacterium taklimakanense</name>
    <dbReference type="NCBI Taxonomy" id="536441"/>
    <lineage>
        <taxon>Bacteria</taxon>
        <taxon>Pseudomonadati</taxon>
        <taxon>Bacteroidota</taxon>
        <taxon>Flavobacteriia</taxon>
        <taxon>Flavobacteriales</taxon>
        <taxon>Weeksellaceae</taxon>
        <taxon>Chryseobacterium group</taxon>
        <taxon>Chryseobacterium</taxon>
    </lineage>
</organism>
<gene>
    <name evidence="1" type="ORF">SAMEA4412677_00515</name>
</gene>
<sequence>MDFEDAIQIFCAHQIKKIDGIITRNIKDFSTSEIDVFTPDEVIIYIN</sequence>
<dbReference type="EMBL" id="LT906465">
    <property type="protein sequence ID" value="SNV36281.1"/>
    <property type="molecule type" value="Genomic_DNA"/>
</dbReference>
<proteinExistence type="predicted"/>
<name>A0A239WP54_9FLAO</name>
<dbReference type="RefSeq" id="WP_157727346.1">
    <property type="nucleotide sequence ID" value="NZ_LT906465.1"/>
</dbReference>
<keyword evidence="2" id="KW-1185">Reference proteome</keyword>
<evidence type="ECO:0000313" key="2">
    <source>
        <dbReference type="Proteomes" id="UP000215196"/>
    </source>
</evidence>
<dbReference type="KEGG" id="ctak:4412677_00515"/>